<name>A0A6V7V6Q7_MELEN</name>
<keyword evidence="1" id="KW-0732">Signal</keyword>
<sequence>MRLNLFFLAIFALMAQFLFINAKKTEILVSNDQLFGAHARKQLEKMKRPEPLSHH</sequence>
<reference evidence="2 3" key="1">
    <citation type="submission" date="2020-08" db="EMBL/GenBank/DDBJ databases">
        <authorList>
            <person name="Koutsovoulos G."/>
            <person name="Danchin GJ E."/>
        </authorList>
    </citation>
    <scope>NUCLEOTIDE SEQUENCE [LARGE SCALE GENOMIC DNA]</scope>
</reference>
<feature type="chain" id="PRO_5028106190" evidence="1">
    <location>
        <begin position="23"/>
        <end position="55"/>
    </location>
</feature>
<dbReference type="AlphaFoldDB" id="A0A6V7V6Q7"/>
<organism evidence="2 3">
    <name type="scientific">Meloidogyne enterolobii</name>
    <name type="common">Root-knot nematode worm</name>
    <name type="synonym">Meloidogyne mayaguensis</name>
    <dbReference type="NCBI Taxonomy" id="390850"/>
    <lineage>
        <taxon>Eukaryota</taxon>
        <taxon>Metazoa</taxon>
        <taxon>Ecdysozoa</taxon>
        <taxon>Nematoda</taxon>
        <taxon>Chromadorea</taxon>
        <taxon>Rhabditida</taxon>
        <taxon>Tylenchina</taxon>
        <taxon>Tylenchomorpha</taxon>
        <taxon>Tylenchoidea</taxon>
        <taxon>Meloidogynidae</taxon>
        <taxon>Meloidogyninae</taxon>
        <taxon>Meloidogyne</taxon>
    </lineage>
</organism>
<dbReference type="EMBL" id="CAJEWN010000169">
    <property type="protein sequence ID" value="CAD2170482.1"/>
    <property type="molecule type" value="Genomic_DNA"/>
</dbReference>
<protein>
    <submittedName>
        <fullName evidence="2">Uncharacterized protein</fullName>
    </submittedName>
</protein>
<comment type="caution">
    <text evidence="2">The sequence shown here is derived from an EMBL/GenBank/DDBJ whole genome shotgun (WGS) entry which is preliminary data.</text>
</comment>
<evidence type="ECO:0000313" key="2">
    <source>
        <dbReference type="EMBL" id="CAD2170482.1"/>
    </source>
</evidence>
<evidence type="ECO:0000313" key="3">
    <source>
        <dbReference type="Proteomes" id="UP000580250"/>
    </source>
</evidence>
<feature type="signal peptide" evidence="1">
    <location>
        <begin position="1"/>
        <end position="22"/>
    </location>
</feature>
<dbReference type="Proteomes" id="UP000580250">
    <property type="component" value="Unassembled WGS sequence"/>
</dbReference>
<accession>A0A6V7V6Q7</accession>
<evidence type="ECO:0000256" key="1">
    <source>
        <dbReference type="SAM" id="SignalP"/>
    </source>
</evidence>
<proteinExistence type="predicted"/>
<gene>
    <name evidence="2" type="ORF">MENT_LOCUS21892</name>
</gene>